<feature type="active site" evidence="3">
    <location>
        <position position="99"/>
    </location>
</feature>
<dbReference type="InterPro" id="IPR034164">
    <property type="entry name" value="Pepsin-like_dom"/>
</dbReference>
<keyword evidence="5" id="KW-0732">Signal</keyword>
<protein>
    <submittedName>
        <fullName evidence="7">Acid protease</fullName>
    </submittedName>
</protein>
<dbReference type="GO" id="GO:0006508">
    <property type="term" value="P:proteolysis"/>
    <property type="evidence" value="ECO:0007669"/>
    <property type="project" value="UniProtKB-KW"/>
</dbReference>
<sequence length="471" mass="49906">MAPLALFVAALAVVSTQAYEIRKVAPATSGLLATEVLPQAQYSLPLTGKTTRPKAKQAALRTLRRRSSNYTAVLAGSDEDQEYLTDITVGGQQFKVIVDTGSSDTWLAQKGFKCYNLTSYPESQSTCAFGPLYDPKSSKTYTLAPNKNFNISYGDGEFLTGTAAFETVTVGGLTVTKQEIGVVNSAAWEGDTINSGLMGLAYPGLTSVYKGDNPDTDGPNTTAQYNPVFLTAIAEKAVANPYFSVALNRGSVAAQTNESYDPNLGYLAFGGIAPVNTTGSAVTVPVQGSSFSPSGNKTGYFFYTVDIGEYIFPGSTAKGLGLTGAGKQAILDTGTTLNYVPTKLAKAYNAQFSPPAKFVADEDTYYVACNATVPKFDVVIGGKTFTVDAKDQILPSGTNAKGEELCISGTQDGGDPSDPETIYILGDVFLHNVVVCLFSLAPWPFLSAHFPSQSTFNVVNNTITLTQRMAY</sequence>
<dbReference type="InterPro" id="IPR001461">
    <property type="entry name" value="Aspartic_peptidase_A1"/>
</dbReference>
<accession>A0A166C0X4</accession>
<evidence type="ECO:0000259" key="6">
    <source>
        <dbReference type="PROSITE" id="PS51767"/>
    </source>
</evidence>
<dbReference type="PANTHER" id="PTHR47966">
    <property type="entry name" value="BETA-SITE APP-CLEAVING ENZYME, ISOFORM A-RELATED"/>
    <property type="match status" value="1"/>
</dbReference>
<comment type="similarity">
    <text evidence="1 4">Belongs to the peptidase A1 family.</text>
</comment>
<evidence type="ECO:0000256" key="4">
    <source>
        <dbReference type="RuleBase" id="RU000454"/>
    </source>
</evidence>
<gene>
    <name evidence="7" type="ORF">FIBSPDRAFT_983238</name>
</gene>
<dbReference type="InterPro" id="IPR001969">
    <property type="entry name" value="Aspartic_peptidase_AS"/>
</dbReference>
<organism evidence="7 8">
    <name type="scientific">Athelia psychrophila</name>
    <dbReference type="NCBI Taxonomy" id="1759441"/>
    <lineage>
        <taxon>Eukaryota</taxon>
        <taxon>Fungi</taxon>
        <taxon>Dikarya</taxon>
        <taxon>Basidiomycota</taxon>
        <taxon>Agaricomycotina</taxon>
        <taxon>Agaricomycetes</taxon>
        <taxon>Agaricomycetidae</taxon>
        <taxon>Atheliales</taxon>
        <taxon>Atheliaceae</taxon>
        <taxon>Athelia</taxon>
    </lineage>
</organism>
<name>A0A166C0X4_9AGAM</name>
<keyword evidence="8" id="KW-1185">Reference proteome</keyword>
<dbReference type="InterPro" id="IPR033121">
    <property type="entry name" value="PEPTIDASE_A1"/>
</dbReference>
<feature type="signal peptide" evidence="5">
    <location>
        <begin position="1"/>
        <end position="18"/>
    </location>
</feature>
<keyword evidence="2 4" id="KW-0064">Aspartyl protease</keyword>
<evidence type="ECO:0000256" key="5">
    <source>
        <dbReference type="SAM" id="SignalP"/>
    </source>
</evidence>
<dbReference type="Proteomes" id="UP000076532">
    <property type="component" value="Unassembled WGS sequence"/>
</dbReference>
<dbReference type="Gene3D" id="2.40.70.10">
    <property type="entry name" value="Acid Proteases"/>
    <property type="match status" value="2"/>
</dbReference>
<dbReference type="AlphaFoldDB" id="A0A166C0X4"/>
<dbReference type="PANTHER" id="PTHR47966:SF47">
    <property type="entry name" value="ENDOPEPTIDASE, PUTATIVE (AFU_ORTHOLOGUE AFUA_3G01220)-RELATED"/>
    <property type="match status" value="1"/>
</dbReference>
<evidence type="ECO:0000313" key="7">
    <source>
        <dbReference type="EMBL" id="KZP13176.1"/>
    </source>
</evidence>
<dbReference type="GO" id="GO:0004190">
    <property type="term" value="F:aspartic-type endopeptidase activity"/>
    <property type="evidence" value="ECO:0007669"/>
    <property type="project" value="UniProtKB-KW"/>
</dbReference>
<feature type="chain" id="PRO_5007871447" evidence="5">
    <location>
        <begin position="19"/>
        <end position="471"/>
    </location>
</feature>
<evidence type="ECO:0000256" key="2">
    <source>
        <dbReference type="ARBA" id="ARBA00022750"/>
    </source>
</evidence>
<dbReference type="Pfam" id="PF00026">
    <property type="entry name" value="Asp"/>
    <property type="match status" value="1"/>
</dbReference>
<keyword evidence="4 7" id="KW-0645">Protease</keyword>
<feature type="active site" evidence="3">
    <location>
        <position position="332"/>
    </location>
</feature>
<dbReference type="STRING" id="436010.A0A166C0X4"/>
<dbReference type="EMBL" id="KV417636">
    <property type="protein sequence ID" value="KZP13176.1"/>
    <property type="molecule type" value="Genomic_DNA"/>
</dbReference>
<dbReference type="SUPFAM" id="SSF50630">
    <property type="entry name" value="Acid proteases"/>
    <property type="match status" value="1"/>
</dbReference>
<evidence type="ECO:0000256" key="1">
    <source>
        <dbReference type="ARBA" id="ARBA00007447"/>
    </source>
</evidence>
<feature type="domain" description="Peptidase A1" evidence="6">
    <location>
        <begin position="83"/>
        <end position="448"/>
    </location>
</feature>
<dbReference type="PRINTS" id="PR00792">
    <property type="entry name" value="PEPSIN"/>
</dbReference>
<dbReference type="CDD" id="cd05471">
    <property type="entry name" value="pepsin_like"/>
    <property type="match status" value="1"/>
</dbReference>
<dbReference type="PROSITE" id="PS51767">
    <property type="entry name" value="PEPTIDASE_A1"/>
    <property type="match status" value="1"/>
</dbReference>
<evidence type="ECO:0000256" key="3">
    <source>
        <dbReference type="PIRSR" id="PIRSR601461-1"/>
    </source>
</evidence>
<evidence type="ECO:0000313" key="8">
    <source>
        <dbReference type="Proteomes" id="UP000076532"/>
    </source>
</evidence>
<proteinExistence type="inferred from homology"/>
<reference evidence="7 8" key="1">
    <citation type="journal article" date="2016" name="Mol. Biol. Evol.">
        <title>Comparative Genomics of Early-Diverging Mushroom-Forming Fungi Provides Insights into the Origins of Lignocellulose Decay Capabilities.</title>
        <authorList>
            <person name="Nagy L.G."/>
            <person name="Riley R."/>
            <person name="Tritt A."/>
            <person name="Adam C."/>
            <person name="Daum C."/>
            <person name="Floudas D."/>
            <person name="Sun H."/>
            <person name="Yadav J.S."/>
            <person name="Pangilinan J."/>
            <person name="Larsson K.H."/>
            <person name="Matsuura K."/>
            <person name="Barry K."/>
            <person name="Labutti K."/>
            <person name="Kuo R."/>
            <person name="Ohm R.A."/>
            <person name="Bhattacharya S.S."/>
            <person name="Shirouzu T."/>
            <person name="Yoshinaga Y."/>
            <person name="Martin F.M."/>
            <person name="Grigoriev I.V."/>
            <person name="Hibbett D.S."/>
        </authorList>
    </citation>
    <scope>NUCLEOTIDE SEQUENCE [LARGE SCALE GENOMIC DNA]</scope>
    <source>
        <strain evidence="7 8">CBS 109695</strain>
    </source>
</reference>
<keyword evidence="4" id="KW-0378">Hydrolase</keyword>
<dbReference type="InterPro" id="IPR021109">
    <property type="entry name" value="Peptidase_aspartic_dom_sf"/>
</dbReference>
<dbReference type="OrthoDB" id="15189at2759"/>
<dbReference type="PROSITE" id="PS00141">
    <property type="entry name" value="ASP_PROTEASE"/>
    <property type="match status" value="2"/>
</dbReference>
<dbReference type="GO" id="GO:0000324">
    <property type="term" value="C:fungal-type vacuole"/>
    <property type="evidence" value="ECO:0007669"/>
    <property type="project" value="TreeGrafter"/>
</dbReference>